<dbReference type="RefSeq" id="XP_003109133.2">
    <property type="nucleotide sequence ID" value="XM_003109085.2"/>
</dbReference>
<dbReference type="GeneID" id="9821160"/>
<dbReference type="PROSITE" id="PS52002">
    <property type="entry name" value="SM"/>
    <property type="match status" value="1"/>
</dbReference>
<evidence type="ECO:0000313" key="3">
    <source>
        <dbReference type="Proteomes" id="UP000483820"/>
    </source>
</evidence>
<dbReference type="Gene3D" id="2.30.30.100">
    <property type="match status" value="1"/>
</dbReference>
<dbReference type="PANTHER" id="PTHR10701">
    <property type="entry name" value="SMALL NUCLEAR RIBONUCLEOPROTEIN-ASSOCIATED PROTEIN B AND N"/>
    <property type="match status" value="1"/>
</dbReference>
<evidence type="ECO:0000259" key="1">
    <source>
        <dbReference type="PROSITE" id="PS52002"/>
    </source>
</evidence>
<dbReference type="InterPro" id="IPR050914">
    <property type="entry name" value="snRNP_SmB/NAA38-like"/>
</dbReference>
<dbReference type="PANTHER" id="PTHR10701:SF5">
    <property type="entry name" value="N-ALPHA-ACETYLTRANSFERASE 38, NATC AUXILIARY SUBUNIT"/>
    <property type="match status" value="1"/>
</dbReference>
<dbReference type="CTD" id="9821160"/>
<dbReference type="AlphaFoldDB" id="A0A6A5HM62"/>
<comment type="caution">
    <text evidence="2">The sequence shown here is derived from an EMBL/GenBank/DDBJ whole genome shotgun (WGS) entry which is preliminary data.</text>
</comment>
<dbReference type="SUPFAM" id="SSF50182">
    <property type="entry name" value="Sm-like ribonucleoproteins"/>
    <property type="match status" value="1"/>
</dbReference>
<dbReference type="KEGG" id="crq:GCK72_000811"/>
<name>A0A6A5HM62_CAERE</name>
<proteinExistence type="predicted"/>
<dbReference type="SMART" id="SM00651">
    <property type="entry name" value="Sm"/>
    <property type="match status" value="1"/>
</dbReference>
<protein>
    <recommendedName>
        <fullName evidence="1">Sm domain-containing protein</fullName>
    </recommendedName>
</protein>
<gene>
    <name evidence="2" type="ORF">GCK72_000811</name>
</gene>
<dbReference type="InterPro" id="IPR047575">
    <property type="entry name" value="Sm"/>
</dbReference>
<reference evidence="2 3" key="1">
    <citation type="submission" date="2019-12" db="EMBL/GenBank/DDBJ databases">
        <title>Chromosome-level assembly of the Caenorhabditis remanei genome.</title>
        <authorList>
            <person name="Teterina A.A."/>
            <person name="Willis J.H."/>
            <person name="Phillips P.C."/>
        </authorList>
    </citation>
    <scope>NUCLEOTIDE SEQUENCE [LARGE SCALE GENOMIC DNA]</scope>
    <source>
        <strain evidence="2 3">PX506</strain>
        <tissue evidence="2">Whole organism</tissue>
    </source>
</reference>
<accession>A0A6A5HM62</accession>
<dbReference type="InterPro" id="IPR010920">
    <property type="entry name" value="LSM_dom_sf"/>
</dbReference>
<sequence length="115" mass="13265">MIISMCDDRAKDLIAEQETEPCEKSEIHKKVLEFIGKRYEVHLTDGRYIRGTLIATDKDANMVFNKADERWTPSADQGTRYLGQAMISKKYVARMFPLSEPEPARNPEEVKETEI</sequence>
<dbReference type="EMBL" id="WUAV01000001">
    <property type="protein sequence ID" value="KAF1768998.1"/>
    <property type="molecule type" value="Genomic_DNA"/>
</dbReference>
<evidence type="ECO:0000313" key="2">
    <source>
        <dbReference type="EMBL" id="KAF1768998.1"/>
    </source>
</evidence>
<dbReference type="Proteomes" id="UP000483820">
    <property type="component" value="Chromosome I"/>
</dbReference>
<dbReference type="InterPro" id="IPR001163">
    <property type="entry name" value="Sm_dom_euk/arc"/>
</dbReference>
<dbReference type="GO" id="GO:0005737">
    <property type="term" value="C:cytoplasm"/>
    <property type="evidence" value="ECO:0007669"/>
    <property type="project" value="UniProtKB-ARBA"/>
</dbReference>
<feature type="domain" description="Sm" evidence="1">
    <location>
        <begin position="26"/>
        <end position="101"/>
    </location>
</feature>
<dbReference type="Pfam" id="PF01423">
    <property type="entry name" value="LSM"/>
    <property type="match status" value="1"/>
</dbReference>
<organism evidence="2 3">
    <name type="scientific">Caenorhabditis remanei</name>
    <name type="common">Caenorhabditis vulgaris</name>
    <dbReference type="NCBI Taxonomy" id="31234"/>
    <lineage>
        <taxon>Eukaryota</taxon>
        <taxon>Metazoa</taxon>
        <taxon>Ecdysozoa</taxon>
        <taxon>Nematoda</taxon>
        <taxon>Chromadorea</taxon>
        <taxon>Rhabditida</taxon>
        <taxon>Rhabditina</taxon>
        <taxon>Rhabditomorpha</taxon>
        <taxon>Rhabditoidea</taxon>
        <taxon>Rhabditidae</taxon>
        <taxon>Peloderinae</taxon>
        <taxon>Caenorhabditis</taxon>
    </lineage>
</organism>
<dbReference type="GO" id="GO:0003723">
    <property type="term" value="F:RNA binding"/>
    <property type="evidence" value="ECO:0007669"/>
    <property type="project" value="InterPro"/>
</dbReference>